<dbReference type="Proteomes" id="UP000321331">
    <property type="component" value="Unassembled WGS sequence"/>
</dbReference>
<evidence type="ECO:0000313" key="1">
    <source>
        <dbReference type="EMBL" id="TXB97191.1"/>
    </source>
</evidence>
<protein>
    <submittedName>
        <fullName evidence="1">Uncharacterized protein</fullName>
    </submittedName>
</protein>
<gene>
    <name evidence="1" type="ORF">FocTR4_00011468</name>
</gene>
<sequence length="125" mass="14469">MLSLKRYNPLQGWLAKAEGFASPQNLNDRFQSPEITRHFPDICSRSLINVMRKTDIANDFQYDLGNRRSFQLSERVSVRKNGSHQISRISDLLPDLQTPFLLITKISLVTYDALEANYRRNVGIR</sequence>
<comment type="caution">
    <text evidence="1">The sequence shown here is derived from an EMBL/GenBank/DDBJ whole genome shotgun (WGS) entry which is preliminary data.</text>
</comment>
<name>A0A5C6SEZ2_FUSOC</name>
<accession>A0A5C6SEZ2</accession>
<dbReference type="EMBL" id="VMNF01000014">
    <property type="protein sequence ID" value="TXB97191.1"/>
    <property type="molecule type" value="Genomic_DNA"/>
</dbReference>
<dbReference type="AlphaFoldDB" id="A0A5C6SEZ2"/>
<reference evidence="1 2" key="1">
    <citation type="submission" date="2019-07" db="EMBL/GenBank/DDBJ databases">
        <title>The First High-Quality Draft Genome Sequence of the Causal Agent of the Current Panama Disease Epidemic.</title>
        <authorList>
            <person name="Warmington R.J."/>
            <person name="Kay W."/>
            <person name="Jeffries A."/>
            <person name="Bebber D."/>
            <person name="Moore K."/>
            <person name="Studholme D.J."/>
        </authorList>
    </citation>
    <scope>NUCLEOTIDE SEQUENCE [LARGE SCALE GENOMIC DNA]</scope>
    <source>
        <strain evidence="1 2">TR4</strain>
    </source>
</reference>
<organism evidence="1 2">
    <name type="scientific">Fusarium oxysporum f. sp. cubense</name>
    <dbReference type="NCBI Taxonomy" id="61366"/>
    <lineage>
        <taxon>Eukaryota</taxon>
        <taxon>Fungi</taxon>
        <taxon>Dikarya</taxon>
        <taxon>Ascomycota</taxon>
        <taxon>Pezizomycotina</taxon>
        <taxon>Sordariomycetes</taxon>
        <taxon>Hypocreomycetidae</taxon>
        <taxon>Hypocreales</taxon>
        <taxon>Nectriaceae</taxon>
        <taxon>Fusarium</taxon>
        <taxon>Fusarium oxysporum species complex</taxon>
    </lineage>
</organism>
<evidence type="ECO:0000313" key="2">
    <source>
        <dbReference type="Proteomes" id="UP000321331"/>
    </source>
</evidence>
<proteinExistence type="predicted"/>